<accession>A0ABQ1XM32</accession>
<protein>
    <recommendedName>
        <fullName evidence="3">Carboxylesterase type B domain-containing protein</fullName>
    </recommendedName>
</protein>
<reference evidence="2" key="1">
    <citation type="journal article" date="2019" name="Int. J. Syst. Evol. Microbiol.">
        <title>The Global Catalogue of Microorganisms (GCM) 10K type strain sequencing project: providing services to taxonomists for standard genome sequencing and annotation.</title>
        <authorList>
            <consortium name="The Broad Institute Genomics Platform"/>
            <consortium name="The Broad Institute Genome Sequencing Center for Infectious Disease"/>
            <person name="Wu L."/>
            <person name="Ma J."/>
        </authorList>
    </citation>
    <scope>NUCLEOTIDE SEQUENCE [LARGE SCALE GENOMIC DNA]</scope>
    <source>
        <strain evidence="2">CGMCC 1.12766</strain>
    </source>
</reference>
<evidence type="ECO:0000313" key="1">
    <source>
        <dbReference type="EMBL" id="GGG97523.1"/>
    </source>
</evidence>
<dbReference type="EMBL" id="BMFS01000004">
    <property type="protein sequence ID" value="GGG97523.1"/>
    <property type="molecule type" value="Genomic_DNA"/>
</dbReference>
<dbReference type="InterPro" id="IPR029058">
    <property type="entry name" value="AB_hydrolase_fold"/>
</dbReference>
<dbReference type="SUPFAM" id="SSF53474">
    <property type="entry name" value="alpha/beta-Hydrolases"/>
    <property type="match status" value="1"/>
</dbReference>
<keyword evidence="2" id="KW-1185">Reference proteome</keyword>
<sequence length="80" mass="8881">MLDYWVSFAATGVPASVSGPDWPAFSHGEAYMHFSGAARAALDPAAGMFEMHSEFIRRRREAGEPWFLNVGVNARHDCEH</sequence>
<proteinExistence type="predicted"/>
<evidence type="ECO:0008006" key="3">
    <source>
        <dbReference type="Google" id="ProtNLM"/>
    </source>
</evidence>
<dbReference type="RefSeq" id="WP_188451610.1">
    <property type="nucleotide sequence ID" value="NZ_BMFS01000004.1"/>
</dbReference>
<dbReference type="Proteomes" id="UP000648722">
    <property type="component" value="Unassembled WGS sequence"/>
</dbReference>
<comment type="caution">
    <text evidence="1">The sequence shown here is derived from an EMBL/GenBank/DDBJ whole genome shotgun (WGS) entry which is preliminary data.</text>
</comment>
<evidence type="ECO:0000313" key="2">
    <source>
        <dbReference type="Proteomes" id="UP000648722"/>
    </source>
</evidence>
<name>A0ABQ1XM32_9PROT</name>
<dbReference type="Gene3D" id="3.40.50.1820">
    <property type="entry name" value="alpha/beta hydrolase"/>
    <property type="match status" value="1"/>
</dbReference>
<organism evidence="1 2">
    <name type="scientific">Glycocaulis albus</name>
    <dbReference type="NCBI Taxonomy" id="1382801"/>
    <lineage>
        <taxon>Bacteria</taxon>
        <taxon>Pseudomonadati</taxon>
        <taxon>Pseudomonadota</taxon>
        <taxon>Alphaproteobacteria</taxon>
        <taxon>Maricaulales</taxon>
        <taxon>Maricaulaceae</taxon>
        <taxon>Glycocaulis</taxon>
    </lineage>
</organism>
<gene>
    <name evidence="1" type="ORF">GCM10007420_11540</name>
</gene>